<dbReference type="AlphaFoldDB" id="A0A8S2IY18"/>
<organism evidence="3 5">
    <name type="scientific">Rotaria magnacalcarata</name>
    <dbReference type="NCBI Taxonomy" id="392030"/>
    <lineage>
        <taxon>Eukaryota</taxon>
        <taxon>Metazoa</taxon>
        <taxon>Spiralia</taxon>
        <taxon>Gnathifera</taxon>
        <taxon>Rotifera</taxon>
        <taxon>Eurotatoria</taxon>
        <taxon>Bdelloidea</taxon>
        <taxon>Philodinida</taxon>
        <taxon>Philodinidae</taxon>
        <taxon>Rotaria</taxon>
    </lineage>
</organism>
<proteinExistence type="predicted"/>
<accession>A0A8S2IY18</accession>
<keyword evidence="1" id="KW-0175">Coiled coil</keyword>
<feature type="region of interest" description="Disordered" evidence="2">
    <location>
        <begin position="47"/>
        <end position="76"/>
    </location>
</feature>
<sequence>MSILETIGYDENTIGSPIYIESTTTTNKIFEGKQESAEDSIPIILEIDRCTSMNDENDEEDEEEEEKETSEQDKMVKPSVISLSSITTQQSDLKKECFEKSLIEELRSINNKLDSIKKRFNRVENLSTVIYEMASERRVIHSLCSLGMTSIDGLSSEFYYVHEYQTALISLARELNNNYRHRWACYNHYVDISLSPQTIEINLMGSFGCLPNVSGSLSSPPRFTSFVSPQPSSSNLNSYSWNTIKQKSISYSLVTIVEATTSPVNFYPRYIPTIINNELKCFDNASSASLRMTTVNALQQSSPMFNQGSTVVAM</sequence>
<evidence type="ECO:0000313" key="3">
    <source>
        <dbReference type="EMBL" id="CAF3769469.1"/>
    </source>
</evidence>
<evidence type="ECO:0000256" key="2">
    <source>
        <dbReference type="SAM" id="MobiDB-lite"/>
    </source>
</evidence>
<dbReference type="EMBL" id="CAJOBJ010000195">
    <property type="protein sequence ID" value="CAF3803668.1"/>
    <property type="molecule type" value="Genomic_DNA"/>
</dbReference>
<dbReference type="EMBL" id="CAJOBH010000192">
    <property type="protein sequence ID" value="CAF3769469.1"/>
    <property type="molecule type" value="Genomic_DNA"/>
</dbReference>
<evidence type="ECO:0000313" key="4">
    <source>
        <dbReference type="EMBL" id="CAF3803668.1"/>
    </source>
</evidence>
<feature type="compositionally biased region" description="Acidic residues" evidence="2">
    <location>
        <begin position="55"/>
        <end position="68"/>
    </location>
</feature>
<feature type="coiled-coil region" evidence="1">
    <location>
        <begin position="99"/>
        <end position="126"/>
    </location>
</feature>
<protein>
    <submittedName>
        <fullName evidence="3">Uncharacterized protein</fullName>
    </submittedName>
</protein>
<name>A0A8S2IY18_9BILA</name>
<evidence type="ECO:0000313" key="5">
    <source>
        <dbReference type="Proteomes" id="UP000681967"/>
    </source>
</evidence>
<evidence type="ECO:0000256" key="1">
    <source>
        <dbReference type="SAM" id="Coils"/>
    </source>
</evidence>
<dbReference type="Proteomes" id="UP000681967">
    <property type="component" value="Unassembled WGS sequence"/>
</dbReference>
<reference evidence="3" key="1">
    <citation type="submission" date="2021-02" db="EMBL/GenBank/DDBJ databases">
        <authorList>
            <person name="Nowell W R."/>
        </authorList>
    </citation>
    <scope>NUCLEOTIDE SEQUENCE</scope>
</reference>
<comment type="caution">
    <text evidence="3">The sequence shown here is derived from an EMBL/GenBank/DDBJ whole genome shotgun (WGS) entry which is preliminary data.</text>
</comment>
<gene>
    <name evidence="3" type="ORF">BYL167_LOCUS1312</name>
    <name evidence="4" type="ORF">GIL414_LOCUS1235</name>
</gene>
<dbReference type="Proteomes" id="UP000681720">
    <property type="component" value="Unassembled WGS sequence"/>
</dbReference>